<name>A0ABV0RCK1_9TELE</name>
<dbReference type="PANTHER" id="PTHR13449">
    <property type="entry name" value="INTEGRAL MEMBRANE PROTEIN GPR177"/>
    <property type="match status" value="1"/>
</dbReference>
<proteinExistence type="predicted"/>
<dbReference type="Pfam" id="PF21883">
    <property type="entry name" value="WLS_GOLD"/>
    <property type="match status" value="1"/>
</dbReference>
<accession>A0ABV0RCK1</accession>
<protein>
    <recommendedName>
        <fullName evidence="1">Wntless GOLD domain-containing protein</fullName>
    </recommendedName>
</protein>
<evidence type="ECO:0000259" key="1">
    <source>
        <dbReference type="Pfam" id="PF21883"/>
    </source>
</evidence>
<dbReference type="EMBL" id="JAHRIN010042336">
    <property type="protein sequence ID" value="MEQ2205840.1"/>
    <property type="molecule type" value="Genomic_DNA"/>
</dbReference>
<gene>
    <name evidence="2" type="ORF">XENOCAPTIV_015775</name>
</gene>
<dbReference type="Proteomes" id="UP001434883">
    <property type="component" value="Unassembled WGS sequence"/>
</dbReference>
<dbReference type="InterPro" id="IPR053936">
    <property type="entry name" value="WLS_GOLD"/>
</dbReference>
<keyword evidence="3" id="KW-1185">Reference proteome</keyword>
<evidence type="ECO:0000313" key="3">
    <source>
        <dbReference type="Proteomes" id="UP001434883"/>
    </source>
</evidence>
<sequence length="103" mass="12062">MFAPSPTSAVEYLATKCVDTIKHRQETKWFMPWGPNQCDKIRTFDEAMAKRIEANNIVFAAHIPMPNNEMSPWFQFMLVILQFDIAFKMYNQIGENQSSFEFC</sequence>
<feature type="domain" description="Wntless GOLD" evidence="1">
    <location>
        <begin position="15"/>
        <end position="97"/>
    </location>
</feature>
<dbReference type="PANTHER" id="PTHR13449:SF2">
    <property type="entry name" value="PROTEIN WNTLESS HOMOLOG"/>
    <property type="match status" value="1"/>
</dbReference>
<evidence type="ECO:0000313" key="2">
    <source>
        <dbReference type="EMBL" id="MEQ2205840.1"/>
    </source>
</evidence>
<organism evidence="2 3">
    <name type="scientific">Xenoophorus captivus</name>
    <dbReference type="NCBI Taxonomy" id="1517983"/>
    <lineage>
        <taxon>Eukaryota</taxon>
        <taxon>Metazoa</taxon>
        <taxon>Chordata</taxon>
        <taxon>Craniata</taxon>
        <taxon>Vertebrata</taxon>
        <taxon>Euteleostomi</taxon>
        <taxon>Actinopterygii</taxon>
        <taxon>Neopterygii</taxon>
        <taxon>Teleostei</taxon>
        <taxon>Neoteleostei</taxon>
        <taxon>Acanthomorphata</taxon>
        <taxon>Ovalentaria</taxon>
        <taxon>Atherinomorphae</taxon>
        <taxon>Cyprinodontiformes</taxon>
        <taxon>Goodeidae</taxon>
        <taxon>Xenoophorus</taxon>
    </lineage>
</organism>
<dbReference type="InterPro" id="IPR009551">
    <property type="entry name" value="Wntless"/>
</dbReference>
<comment type="caution">
    <text evidence="2">The sequence shown here is derived from an EMBL/GenBank/DDBJ whole genome shotgun (WGS) entry which is preliminary data.</text>
</comment>
<reference evidence="2 3" key="1">
    <citation type="submission" date="2021-06" db="EMBL/GenBank/DDBJ databases">
        <authorList>
            <person name="Palmer J.M."/>
        </authorList>
    </citation>
    <scope>NUCLEOTIDE SEQUENCE [LARGE SCALE GENOMIC DNA]</scope>
    <source>
        <strain evidence="2 3">XC_2019</strain>
        <tissue evidence="2">Muscle</tissue>
    </source>
</reference>